<feature type="binding site" evidence="14">
    <location>
        <position position="464"/>
    </location>
    <ligand>
        <name>[4Fe-4S] cluster</name>
        <dbReference type="ChEBI" id="CHEBI:49883"/>
    </ligand>
</feature>
<dbReference type="InterPro" id="IPR018136">
    <property type="entry name" value="Aconitase_4Fe-4S_BS"/>
</dbReference>
<dbReference type="PANTHER" id="PTHR43822:SF9">
    <property type="entry name" value="3-ISOPROPYLMALATE DEHYDRATASE"/>
    <property type="match status" value="1"/>
</dbReference>
<dbReference type="InterPro" id="IPR001030">
    <property type="entry name" value="Acoase/IPM_deHydtase_lsu_aba"/>
</dbReference>
<dbReference type="HAMAP" id="MF_01026">
    <property type="entry name" value="LeuC_type1"/>
    <property type="match status" value="1"/>
</dbReference>
<dbReference type="NCBIfam" id="TIGR00170">
    <property type="entry name" value="leuC"/>
    <property type="match status" value="1"/>
</dbReference>
<keyword evidence="13 14" id="KW-0100">Branched-chain amino acid biosynthesis</keyword>
<name>A0A7I7NQ36_9MYCO</name>
<comment type="cofactor">
    <cofactor evidence="14">
        <name>[4Fe-4S] cluster</name>
        <dbReference type="ChEBI" id="CHEBI:49883"/>
    </cofactor>
    <text evidence="14">Binds 1 [4Fe-4S] cluster per subunit.</text>
</comment>
<dbReference type="UniPathway" id="UPA00946"/>
<dbReference type="PRINTS" id="PR00415">
    <property type="entry name" value="ACONITASE"/>
</dbReference>
<evidence type="ECO:0000256" key="7">
    <source>
        <dbReference type="ARBA" id="ARBA00022485"/>
    </source>
</evidence>
<comment type="pathway">
    <text evidence="4 14">Amino-acid biosynthesis; L-leucine biosynthesis; L-leucine from 3-methyl-2-oxobutanoate: step 2/4.</text>
</comment>
<dbReference type="AlphaFoldDB" id="A0A7I7NQ36"/>
<proteinExistence type="inferred from homology"/>
<comment type="pathway">
    <text evidence="5">Organic acid metabolism; propanoate degradation.</text>
</comment>
<keyword evidence="11 14" id="KW-0411">Iron-sulfur</keyword>
<evidence type="ECO:0000256" key="12">
    <source>
        <dbReference type="ARBA" id="ARBA00023239"/>
    </source>
</evidence>
<evidence type="ECO:0000256" key="2">
    <source>
        <dbReference type="ARBA" id="ARBA00000491"/>
    </source>
</evidence>
<comment type="function">
    <text evidence="3 14">Catalyzes the isomerization between 2-isopropylmalate and 3-isopropylmalate, via the formation of 2-isopropylmaleate.</text>
</comment>
<evidence type="ECO:0000256" key="8">
    <source>
        <dbReference type="ARBA" id="ARBA00022605"/>
    </source>
</evidence>
<dbReference type="InterPro" id="IPR004430">
    <property type="entry name" value="3-IsopropMal_deHydase_lsu"/>
</dbReference>
<dbReference type="EMBL" id="AP022581">
    <property type="protein sequence ID" value="BBX97627.1"/>
    <property type="molecule type" value="Genomic_DNA"/>
</dbReference>
<keyword evidence="10 14" id="KW-0408">Iron</keyword>
<dbReference type="PROSITE" id="PS01244">
    <property type="entry name" value="ACONITASE_2"/>
    <property type="match status" value="1"/>
</dbReference>
<reference evidence="16 17" key="1">
    <citation type="journal article" date="2019" name="Emerg. Microbes Infect.">
        <title>Comprehensive subspecies identification of 175 nontuberculous mycobacteria species based on 7547 genomic profiles.</title>
        <authorList>
            <person name="Matsumoto Y."/>
            <person name="Kinjo T."/>
            <person name="Motooka D."/>
            <person name="Nabeya D."/>
            <person name="Jung N."/>
            <person name="Uechi K."/>
            <person name="Horii T."/>
            <person name="Iida T."/>
            <person name="Fujita J."/>
            <person name="Nakamura S."/>
        </authorList>
    </citation>
    <scope>NUCLEOTIDE SEQUENCE [LARGE SCALE GENOMIC DNA]</scope>
    <source>
        <strain evidence="16 17">JCM 15657</strain>
    </source>
</reference>
<dbReference type="Proteomes" id="UP000466396">
    <property type="component" value="Chromosome"/>
</dbReference>
<dbReference type="NCBIfam" id="NF004016">
    <property type="entry name" value="PRK05478.1"/>
    <property type="match status" value="1"/>
</dbReference>
<keyword evidence="8 14" id="KW-0028">Amino-acid biosynthesis</keyword>
<dbReference type="Gene3D" id="3.30.499.10">
    <property type="entry name" value="Aconitase, domain 3"/>
    <property type="match status" value="2"/>
</dbReference>
<dbReference type="InterPro" id="IPR036008">
    <property type="entry name" value="Aconitase_4Fe-4S_dom"/>
</dbReference>
<dbReference type="NCBIfam" id="NF009116">
    <property type="entry name" value="PRK12466.1"/>
    <property type="match status" value="1"/>
</dbReference>
<keyword evidence="12 14" id="KW-0456">Lyase</keyword>
<dbReference type="SUPFAM" id="SSF53732">
    <property type="entry name" value="Aconitase iron-sulfur domain"/>
    <property type="match status" value="1"/>
</dbReference>
<organism evidence="16 17">
    <name type="scientific">Mycobacterium lacus</name>
    <dbReference type="NCBI Taxonomy" id="169765"/>
    <lineage>
        <taxon>Bacteria</taxon>
        <taxon>Bacillati</taxon>
        <taxon>Actinomycetota</taxon>
        <taxon>Actinomycetes</taxon>
        <taxon>Mycobacteriales</taxon>
        <taxon>Mycobacteriaceae</taxon>
        <taxon>Mycobacterium</taxon>
    </lineage>
</organism>
<evidence type="ECO:0000256" key="13">
    <source>
        <dbReference type="ARBA" id="ARBA00023304"/>
    </source>
</evidence>
<evidence type="ECO:0000256" key="4">
    <source>
        <dbReference type="ARBA" id="ARBA00004729"/>
    </source>
</evidence>
<dbReference type="GO" id="GO:0047456">
    <property type="term" value="F:2-methylisocitrate dehydratase activity"/>
    <property type="evidence" value="ECO:0007669"/>
    <property type="project" value="UniProtKB-EC"/>
</dbReference>
<evidence type="ECO:0000256" key="14">
    <source>
        <dbReference type="HAMAP-Rule" id="MF_01026"/>
    </source>
</evidence>
<accession>A0A7I7NQ36</accession>
<evidence type="ECO:0000256" key="9">
    <source>
        <dbReference type="ARBA" id="ARBA00022723"/>
    </source>
</evidence>
<dbReference type="Pfam" id="PF00330">
    <property type="entry name" value="Aconitase"/>
    <property type="match status" value="1"/>
</dbReference>
<comment type="catalytic activity">
    <reaction evidence="2 14">
        <text>(2R,3S)-3-isopropylmalate = (2S)-2-isopropylmalate</text>
        <dbReference type="Rhea" id="RHEA:32287"/>
        <dbReference type="ChEBI" id="CHEBI:1178"/>
        <dbReference type="ChEBI" id="CHEBI:35121"/>
        <dbReference type="EC" id="4.2.1.33"/>
    </reaction>
</comment>
<dbReference type="CDD" id="cd01583">
    <property type="entry name" value="IPMI"/>
    <property type="match status" value="1"/>
</dbReference>
<feature type="binding site" evidence="14">
    <location>
        <position position="467"/>
    </location>
    <ligand>
        <name>[4Fe-4S] cluster</name>
        <dbReference type="ChEBI" id="CHEBI:49883"/>
    </ligand>
</feature>
<keyword evidence="6 14" id="KW-0432">Leucine biosynthesis</keyword>
<keyword evidence="7 14" id="KW-0004">4Fe-4S</keyword>
<comment type="subunit">
    <text evidence="14">Heterodimer of LeuC and LeuD.</text>
</comment>
<sequence length="523" mass="55617">MQYTHGFVEDADTAMLSHKEILASRILRAHRRAAIKRIEANFVMAQTAHGAGKPRTLAEKVWDDHVVVSGAGSQQGGAPDLIYIDLHLVHEVTSPQAFDGLRLNGRRVRRPDLTIATEDHNVPTVDIDKPIVDPVSRTQVETLRRNCAEFGVRLHPMGDVEQGIVHVVGPQLGLTQPGMTIVCGDSHTSTHGAFGALAMGIGTSEVEHVLATQTLPLRPFKTMAVTVDGCLPAGVTAKDIILALIAKIGTGGGQGHVIEYRGSAIESLSMEGRMTICNMSIEAGARAGMVAPDETTYEFLRGRPHAPTGAQWDAALAYWQQLRSDDGAVFDTEVYLDAASLSPFVTWGTNPGQGVPLAAAVPDPELMTDDAERQAAEKALAYMDLRPGVPMRDIAVDAVFVGSCTNGRIEDLRVVADVLRGRTVAPGVRMLIVPGSMRVRAQAEAEGLGEIFVAAGAQWRQAGCSMCLGMNPDQLSPGERCASTSNRNFEGRQGKGGRTHLVSPAVAAATAVRGTLSAPADLN</sequence>
<evidence type="ECO:0000259" key="15">
    <source>
        <dbReference type="Pfam" id="PF00330"/>
    </source>
</evidence>
<dbReference type="InterPro" id="IPR050067">
    <property type="entry name" value="IPM_dehydratase_rel_enz"/>
</dbReference>
<dbReference type="InterPro" id="IPR015931">
    <property type="entry name" value="Acnase/IPM_dHydase_lsu_aba_1/3"/>
</dbReference>
<evidence type="ECO:0000256" key="3">
    <source>
        <dbReference type="ARBA" id="ARBA00002695"/>
    </source>
</evidence>
<comment type="similarity">
    <text evidence="14">Belongs to the aconitase/IPM isomerase family. LeuC type 1 subfamily.</text>
</comment>
<evidence type="ECO:0000256" key="1">
    <source>
        <dbReference type="ARBA" id="ARBA00000118"/>
    </source>
</evidence>
<evidence type="ECO:0000313" key="16">
    <source>
        <dbReference type="EMBL" id="BBX97627.1"/>
    </source>
</evidence>
<comment type="catalytic activity">
    <reaction evidence="1">
        <text>(2S,3R)-3-hydroxybutane-1,2,3-tricarboxylate = 2-methyl-cis-aconitate + H2O</text>
        <dbReference type="Rhea" id="RHEA:17941"/>
        <dbReference type="ChEBI" id="CHEBI:15377"/>
        <dbReference type="ChEBI" id="CHEBI:57429"/>
        <dbReference type="ChEBI" id="CHEBI:57872"/>
        <dbReference type="EC" id="4.2.1.99"/>
    </reaction>
</comment>
<keyword evidence="17" id="KW-1185">Reference proteome</keyword>
<dbReference type="InterPro" id="IPR033941">
    <property type="entry name" value="IPMI_cat"/>
</dbReference>
<gene>
    <name evidence="14 16" type="primary">leuC</name>
    <name evidence="16" type="ORF">MLAC_29210</name>
</gene>
<dbReference type="EC" id="4.2.1.33" evidence="14"/>
<evidence type="ECO:0000256" key="5">
    <source>
        <dbReference type="ARBA" id="ARBA00005026"/>
    </source>
</evidence>
<dbReference type="GO" id="GO:0009098">
    <property type="term" value="P:L-leucine biosynthetic process"/>
    <property type="evidence" value="ECO:0007669"/>
    <property type="project" value="UniProtKB-UniRule"/>
</dbReference>
<evidence type="ECO:0000313" key="17">
    <source>
        <dbReference type="Proteomes" id="UP000466396"/>
    </source>
</evidence>
<dbReference type="PROSITE" id="PS00450">
    <property type="entry name" value="ACONITASE_1"/>
    <property type="match status" value="1"/>
</dbReference>
<dbReference type="UniPathway" id="UPA00048">
    <property type="reaction ID" value="UER00071"/>
</dbReference>
<evidence type="ECO:0000256" key="10">
    <source>
        <dbReference type="ARBA" id="ARBA00023004"/>
    </source>
</evidence>
<dbReference type="FunFam" id="3.30.499.10:FF:000007">
    <property type="entry name" value="3-isopropylmalate dehydratase large subunit"/>
    <property type="match status" value="1"/>
</dbReference>
<protein>
    <recommendedName>
        <fullName evidence="14">3-isopropylmalate dehydratase large subunit</fullName>
        <ecNumber evidence="14">4.2.1.33</ecNumber>
    </recommendedName>
    <alternativeName>
        <fullName evidence="14">Alpha-IPM isomerase</fullName>
        <shortName evidence="14">IPMI</shortName>
    </alternativeName>
    <alternativeName>
        <fullName evidence="14">Isopropylmalate isomerase</fullName>
    </alternativeName>
</protein>
<dbReference type="GO" id="GO:0051539">
    <property type="term" value="F:4 iron, 4 sulfur cluster binding"/>
    <property type="evidence" value="ECO:0007669"/>
    <property type="project" value="UniProtKB-KW"/>
</dbReference>
<keyword evidence="9 14" id="KW-0479">Metal-binding</keyword>
<dbReference type="GO" id="GO:0003861">
    <property type="term" value="F:3-isopropylmalate dehydratase activity"/>
    <property type="evidence" value="ECO:0007669"/>
    <property type="project" value="UniProtKB-UniRule"/>
</dbReference>
<dbReference type="PANTHER" id="PTHR43822">
    <property type="entry name" value="HOMOACONITASE, MITOCHONDRIAL-RELATED"/>
    <property type="match status" value="1"/>
</dbReference>
<feature type="domain" description="Aconitase/3-isopropylmalate dehydratase large subunit alpha/beta/alpha" evidence="15">
    <location>
        <begin position="59"/>
        <end position="514"/>
    </location>
</feature>
<dbReference type="KEGG" id="mlj:MLAC_29210"/>
<dbReference type="GO" id="GO:0046872">
    <property type="term" value="F:metal ion binding"/>
    <property type="evidence" value="ECO:0007669"/>
    <property type="project" value="UniProtKB-KW"/>
</dbReference>
<evidence type="ECO:0000256" key="6">
    <source>
        <dbReference type="ARBA" id="ARBA00022430"/>
    </source>
</evidence>
<evidence type="ECO:0000256" key="11">
    <source>
        <dbReference type="ARBA" id="ARBA00023014"/>
    </source>
</evidence>
<feature type="binding site" evidence="14">
    <location>
        <position position="404"/>
    </location>
    <ligand>
        <name>[4Fe-4S] cluster</name>
        <dbReference type="ChEBI" id="CHEBI:49883"/>
    </ligand>
</feature>